<keyword evidence="5" id="KW-0597">Phosphoprotein</keyword>
<reference evidence="17" key="1">
    <citation type="submission" date="2007-10" db="EMBL/GenBank/DDBJ databases">
        <title>Complete genome of Alkaliphilus oremlandii OhILAs.</title>
        <authorList>
            <person name="Copeland A."/>
            <person name="Lucas S."/>
            <person name="Lapidus A."/>
            <person name="Barry K."/>
            <person name="Detter J.C."/>
            <person name="Glavina del Rio T."/>
            <person name="Hammon N."/>
            <person name="Israni S."/>
            <person name="Dalin E."/>
            <person name="Tice H."/>
            <person name="Pitluck S."/>
            <person name="Chain P."/>
            <person name="Malfatti S."/>
            <person name="Shin M."/>
            <person name="Vergez L."/>
            <person name="Schmutz J."/>
            <person name="Larimer F."/>
            <person name="Land M."/>
            <person name="Hauser L."/>
            <person name="Kyrpides N."/>
            <person name="Mikhailova N."/>
            <person name="Stolz J.F."/>
            <person name="Dawson A."/>
            <person name="Fisher E."/>
            <person name="Crable B."/>
            <person name="Perera E."/>
            <person name="Lisak J."/>
            <person name="Ranganathan M."/>
            <person name="Basu P."/>
            <person name="Richardson P."/>
        </authorList>
    </citation>
    <scope>NUCLEOTIDE SEQUENCE [LARGE SCALE GENOMIC DNA]</scope>
    <source>
        <strain evidence="17">OhILAs</strain>
    </source>
</reference>
<dbReference type="PRINTS" id="PR00344">
    <property type="entry name" value="BCTRLSENSOR"/>
</dbReference>
<evidence type="ECO:0000256" key="10">
    <source>
        <dbReference type="ARBA" id="ARBA00022840"/>
    </source>
</evidence>
<dbReference type="GO" id="GO:0000155">
    <property type="term" value="F:phosphorelay sensor kinase activity"/>
    <property type="evidence" value="ECO:0007669"/>
    <property type="project" value="InterPro"/>
</dbReference>
<dbReference type="InterPro" id="IPR005467">
    <property type="entry name" value="His_kinase_dom"/>
</dbReference>
<dbReference type="InterPro" id="IPR003594">
    <property type="entry name" value="HATPase_dom"/>
</dbReference>
<dbReference type="Pfam" id="PF02518">
    <property type="entry name" value="HATPase_c"/>
    <property type="match status" value="1"/>
</dbReference>
<dbReference type="CDD" id="cd00082">
    <property type="entry name" value="HisKA"/>
    <property type="match status" value="1"/>
</dbReference>
<evidence type="ECO:0000256" key="1">
    <source>
        <dbReference type="ARBA" id="ARBA00000085"/>
    </source>
</evidence>
<dbReference type="AlphaFoldDB" id="A8MLN4"/>
<dbReference type="EC" id="2.7.13.3" evidence="3"/>
<keyword evidence="10" id="KW-0067">ATP-binding</keyword>
<gene>
    <name evidence="16" type="ordered locus">Clos_0389</name>
</gene>
<sequence length="604" mass="69375">MIFSIFLCLILVTVIVLIGYNNFQNHKETIIRQQQEHLLTIAKSISRSFDVFLNYKMNNLSMLSKDEVVLKAFKMNNEGGLYNQHEDVLKSFFEKYREEMDGVALLNKEGTLIYGYPSVDAIQEASIEMSTINNVLNSKQVHISKEYLSKPNQFSIDIIQPVIEKDEVIGLIMNTINLNKIYKVLIDLVQPGEKGYSMVKNREGFIVMHPVINQVGIESIKVRKEKFPQLDWSELEELNRRQVEYGEGYFVYNSKWWQDDEGSLTKKINSYTTFKQGDIAWIISVQMDYKEVEKPIKGALINILLISLLIIFIIVGGFYIFFKVDKKRRELQIETKYLKELNKTWEELIKSESRLRHSQKLQTIGVLTSGIAHEFNNLLSPILGYSEILLGQIEEHHPIYEDLLEINKSSLAAKEIAKQILRFSKEDGSSPEFTYLESSSVIRESIHLIRSILPKRIQIVECINSSQILYGNSVQIQQVLINLYTNAYHAMREKGGTLEIASEDVCISKEDGEKLNLHEGNYIKIQVKDHGVGMDEKTLEKIFEHFFTTKGNEEGTGLGLAVVKSIVQNHKGQIVVKSQVGIGTVVEVYFKAVDKNYMEILKEF</sequence>
<evidence type="ECO:0000256" key="12">
    <source>
        <dbReference type="ARBA" id="ARBA00023012"/>
    </source>
</evidence>
<feature type="transmembrane region" description="Helical" evidence="14">
    <location>
        <begin position="299"/>
        <end position="322"/>
    </location>
</feature>
<evidence type="ECO:0000313" key="17">
    <source>
        <dbReference type="Proteomes" id="UP000000269"/>
    </source>
</evidence>
<keyword evidence="8" id="KW-0547">Nucleotide-binding</keyword>
<keyword evidence="7 14" id="KW-0812">Transmembrane</keyword>
<dbReference type="SMART" id="SM00388">
    <property type="entry name" value="HisKA"/>
    <property type="match status" value="1"/>
</dbReference>
<dbReference type="PANTHER" id="PTHR43065:SF46">
    <property type="entry name" value="C4-DICARBOXYLATE TRANSPORT SENSOR PROTEIN DCTB"/>
    <property type="match status" value="1"/>
</dbReference>
<dbReference type="PROSITE" id="PS50109">
    <property type="entry name" value="HIS_KIN"/>
    <property type="match status" value="1"/>
</dbReference>
<dbReference type="Pfam" id="PF02743">
    <property type="entry name" value="dCache_1"/>
    <property type="match status" value="1"/>
</dbReference>
<dbReference type="Gene3D" id="3.30.565.10">
    <property type="entry name" value="Histidine kinase-like ATPase, C-terminal domain"/>
    <property type="match status" value="1"/>
</dbReference>
<dbReference type="InterPro" id="IPR036890">
    <property type="entry name" value="HATPase_C_sf"/>
</dbReference>
<keyword evidence="4" id="KW-1003">Cell membrane</keyword>
<dbReference type="SUPFAM" id="SSF47384">
    <property type="entry name" value="Homodimeric domain of signal transducing histidine kinase"/>
    <property type="match status" value="1"/>
</dbReference>
<evidence type="ECO:0000256" key="3">
    <source>
        <dbReference type="ARBA" id="ARBA00012438"/>
    </source>
</evidence>
<keyword evidence="6" id="KW-0808">Transferase</keyword>
<evidence type="ECO:0000256" key="7">
    <source>
        <dbReference type="ARBA" id="ARBA00022692"/>
    </source>
</evidence>
<dbReference type="HOGENOM" id="CLU_000445_114_21_9"/>
<dbReference type="InterPro" id="IPR003661">
    <property type="entry name" value="HisK_dim/P_dom"/>
</dbReference>
<dbReference type="GO" id="GO:0005524">
    <property type="term" value="F:ATP binding"/>
    <property type="evidence" value="ECO:0007669"/>
    <property type="project" value="UniProtKB-KW"/>
</dbReference>
<keyword evidence="17" id="KW-1185">Reference proteome</keyword>
<feature type="domain" description="Histidine kinase" evidence="15">
    <location>
        <begin position="370"/>
        <end position="594"/>
    </location>
</feature>
<evidence type="ECO:0000256" key="13">
    <source>
        <dbReference type="ARBA" id="ARBA00023136"/>
    </source>
</evidence>
<evidence type="ECO:0000256" key="2">
    <source>
        <dbReference type="ARBA" id="ARBA00004651"/>
    </source>
</evidence>
<protein>
    <recommendedName>
        <fullName evidence="3">histidine kinase</fullName>
        <ecNumber evidence="3">2.7.13.3</ecNumber>
    </recommendedName>
</protein>
<evidence type="ECO:0000256" key="5">
    <source>
        <dbReference type="ARBA" id="ARBA00022553"/>
    </source>
</evidence>
<name>A8MLN4_ALKOO</name>
<keyword evidence="13 14" id="KW-0472">Membrane</keyword>
<dbReference type="InterPro" id="IPR036097">
    <property type="entry name" value="HisK_dim/P_sf"/>
</dbReference>
<dbReference type="GO" id="GO:0005886">
    <property type="term" value="C:plasma membrane"/>
    <property type="evidence" value="ECO:0007669"/>
    <property type="project" value="UniProtKB-SubCell"/>
</dbReference>
<accession>A8MLN4</accession>
<evidence type="ECO:0000313" key="16">
    <source>
        <dbReference type="EMBL" id="ABW17951.1"/>
    </source>
</evidence>
<evidence type="ECO:0000259" key="15">
    <source>
        <dbReference type="PROSITE" id="PS50109"/>
    </source>
</evidence>
<keyword evidence="11 14" id="KW-1133">Transmembrane helix</keyword>
<evidence type="ECO:0000256" key="4">
    <source>
        <dbReference type="ARBA" id="ARBA00022475"/>
    </source>
</evidence>
<dbReference type="EMBL" id="CP000853">
    <property type="protein sequence ID" value="ABW17951.1"/>
    <property type="molecule type" value="Genomic_DNA"/>
</dbReference>
<evidence type="ECO:0000256" key="8">
    <source>
        <dbReference type="ARBA" id="ARBA00022741"/>
    </source>
</evidence>
<dbReference type="SUPFAM" id="SSF55874">
    <property type="entry name" value="ATPase domain of HSP90 chaperone/DNA topoisomerase II/histidine kinase"/>
    <property type="match status" value="1"/>
</dbReference>
<evidence type="ECO:0000256" key="6">
    <source>
        <dbReference type="ARBA" id="ARBA00022679"/>
    </source>
</evidence>
<dbReference type="Gene3D" id="1.10.287.130">
    <property type="match status" value="1"/>
</dbReference>
<dbReference type="eggNOG" id="COG4191">
    <property type="taxonomic scope" value="Bacteria"/>
</dbReference>
<proteinExistence type="predicted"/>
<dbReference type="PANTHER" id="PTHR43065">
    <property type="entry name" value="SENSOR HISTIDINE KINASE"/>
    <property type="match status" value="1"/>
</dbReference>
<evidence type="ECO:0000256" key="11">
    <source>
        <dbReference type="ARBA" id="ARBA00022989"/>
    </source>
</evidence>
<keyword evidence="9 16" id="KW-0418">Kinase</keyword>
<evidence type="ECO:0000256" key="14">
    <source>
        <dbReference type="SAM" id="Phobius"/>
    </source>
</evidence>
<dbReference type="STRING" id="350688.Clos_0389"/>
<keyword evidence="12" id="KW-0902">Two-component regulatory system</keyword>
<evidence type="ECO:0000256" key="9">
    <source>
        <dbReference type="ARBA" id="ARBA00022777"/>
    </source>
</evidence>
<dbReference type="RefSeq" id="WP_012158266.1">
    <property type="nucleotide sequence ID" value="NC_009922.1"/>
</dbReference>
<dbReference type="OrthoDB" id="9784397at2"/>
<dbReference type="SMART" id="SM00387">
    <property type="entry name" value="HATPase_c"/>
    <property type="match status" value="1"/>
</dbReference>
<organism evidence="16 17">
    <name type="scientific">Alkaliphilus oremlandii (strain OhILAs)</name>
    <name type="common">Clostridium oremlandii (strain OhILAs)</name>
    <dbReference type="NCBI Taxonomy" id="350688"/>
    <lineage>
        <taxon>Bacteria</taxon>
        <taxon>Bacillati</taxon>
        <taxon>Bacillota</taxon>
        <taxon>Clostridia</taxon>
        <taxon>Peptostreptococcales</taxon>
        <taxon>Natronincolaceae</taxon>
        <taxon>Alkaliphilus</taxon>
    </lineage>
</organism>
<comment type="catalytic activity">
    <reaction evidence="1">
        <text>ATP + protein L-histidine = ADP + protein N-phospho-L-histidine.</text>
        <dbReference type="EC" id="2.7.13.3"/>
    </reaction>
</comment>
<dbReference type="Gene3D" id="3.30.450.20">
    <property type="entry name" value="PAS domain"/>
    <property type="match status" value="1"/>
</dbReference>
<comment type="subcellular location">
    <subcellularLocation>
        <location evidence="2">Cell membrane</location>
        <topology evidence="2">Multi-pass membrane protein</topology>
    </subcellularLocation>
</comment>
<dbReference type="KEGG" id="aoe:Clos_0389"/>
<dbReference type="Proteomes" id="UP000000269">
    <property type="component" value="Chromosome"/>
</dbReference>
<dbReference type="InterPro" id="IPR033479">
    <property type="entry name" value="dCache_1"/>
</dbReference>
<dbReference type="InterPro" id="IPR004358">
    <property type="entry name" value="Sig_transdc_His_kin-like_C"/>
</dbReference>